<dbReference type="EMBL" id="WTYT01000004">
    <property type="protein sequence ID" value="MXO66133.1"/>
    <property type="molecule type" value="Genomic_DNA"/>
</dbReference>
<dbReference type="AlphaFoldDB" id="A0A6I4T806"/>
<name>A0A6I4T806_9SPHN</name>
<comment type="subcellular location">
    <subcellularLocation>
        <location evidence="1">Cell membrane</location>
        <topology evidence="1">Multi-pass membrane protein</topology>
    </subcellularLocation>
</comment>
<accession>A0A6I4T806</accession>
<dbReference type="GO" id="GO:0005886">
    <property type="term" value="C:plasma membrane"/>
    <property type="evidence" value="ECO:0007669"/>
    <property type="project" value="UniProtKB-SubCell"/>
</dbReference>
<evidence type="ECO:0000256" key="2">
    <source>
        <dbReference type="ARBA" id="ARBA00022475"/>
    </source>
</evidence>
<feature type="domain" description="Cardiolipin synthase N-terminal" evidence="7">
    <location>
        <begin position="11"/>
        <end position="53"/>
    </location>
</feature>
<evidence type="ECO:0000256" key="1">
    <source>
        <dbReference type="ARBA" id="ARBA00004651"/>
    </source>
</evidence>
<dbReference type="InterPro" id="IPR027379">
    <property type="entry name" value="CLS_N"/>
</dbReference>
<feature type="transmembrane region" description="Helical" evidence="6">
    <location>
        <begin position="32"/>
        <end position="51"/>
    </location>
</feature>
<evidence type="ECO:0000313" key="8">
    <source>
        <dbReference type="EMBL" id="MXO66133.1"/>
    </source>
</evidence>
<evidence type="ECO:0000259" key="7">
    <source>
        <dbReference type="Pfam" id="PF13396"/>
    </source>
</evidence>
<keyword evidence="5 6" id="KW-0472">Membrane</keyword>
<evidence type="ECO:0000256" key="5">
    <source>
        <dbReference type="ARBA" id="ARBA00023136"/>
    </source>
</evidence>
<evidence type="ECO:0000256" key="6">
    <source>
        <dbReference type="SAM" id="Phobius"/>
    </source>
</evidence>
<dbReference type="Proteomes" id="UP000438476">
    <property type="component" value="Unassembled WGS sequence"/>
</dbReference>
<evidence type="ECO:0000313" key="9">
    <source>
        <dbReference type="Proteomes" id="UP000438476"/>
    </source>
</evidence>
<reference evidence="8 9" key="1">
    <citation type="submission" date="2019-12" db="EMBL/GenBank/DDBJ databases">
        <title>Genomic-based taxomic classification of the family Erythrobacteraceae.</title>
        <authorList>
            <person name="Xu L."/>
        </authorList>
    </citation>
    <scope>NUCLEOTIDE SEQUENCE [LARGE SCALE GENOMIC DNA]</scope>
    <source>
        <strain evidence="8 9">LMG 29518</strain>
    </source>
</reference>
<evidence type="ECO:0000256" key="3">
    <source>
        <dbReference type="ARBA" id="ARBA00022692"/>
    </source>
</evidence>
<proteinExistence type="predicted"/>
<gene>
    <name evidence="8" type="ORF">GRI91_10235</name>
</gene>
<protein>
    <recommendedName>
        <fullName evidence="7">Cardiolipin synthase N-terminal domain-containing protein</fullName>
    </recommendedName>
</protein>
<evidence type="ECO:0000256" key="4">
    <source>
        <dbReference type="ARBA" id="ARBA00022989"/>
    </source>
</evidence>
<comment type="caution">
    <text evidence="8">The sequence shown here is derived from an EMBL/GenBank/DDBJ whole genome shotgun (WGS) entry which is preliminary data.</text>
</comment>
<dbReference type="RefSeq" id="WP_160736573.1">
    <property type="nucleotide sequence ID" value="NZ_WTYT01000004.1"/>
</dbReference>
<keyword evidence="2" id="KW-1003">Cell membrane</keyword>
<keyword evidence="3 6" id="KW-0812">Transmembrane</keyword>
<keyword evidence="9" id="KW-1185">Reference proteome</keyword>
<organism evidence="8 9">
    <name type="scientific">Altericroceibacterium endophyticum</name>
    <dbReference type="NCBI Taxonomy" id="1808508"/>
    <lineage>
        <taxon>Bacteria</taxon>
        <taxon>Pseudomonadati</taxon>
        <taxon>Pseudomonadota</taxon>
        <taxon>Alphaproteobacteria</taxon>
        <taxon>Sphingomonadales</taxon>
        <taxon>Erythrobacteraceae</taxon>
        <taxon>Altericroceibacterium</taxon>
    </lineage>
</organism>
<keyword evidence="4 6" id="KW-1133">Transmembrane helix</keyword>
<dbReference type="Pfam" id="PF13396">
    <property type="entry name" value="PLDc_N"/>
    <property type="match status" value="1"/>
</dbReference>
<sequence>MEFIFGLIILALDIWAIINVWQSGSSGGAKILWTIGIIVLPVIGLIVWFFAGPKGNARAIT</sequence>